<reference evidence="10 11" key="1">
    <citation type="journal article" date="2021" name="Nat. Plants">
        <title>The Taxus genome provides insights into paclitaxel biosynthesis.</title>
        <authorList>
            <person name="Xiong X."/>
            <person name="Gou J."/>
            <person name="Liao Q."/>
            <person name="Li Y."/>
            <person name="Zhou Q."/>
            <person name="Bi G."/>
            <person name="Li C."/>
            <person name="Du R."/>
            <person name="Wang X."/>
            <person name="Sun T."/>
            <person name="Guo L."/>
            <person name="Liang H."/>
            <person name="Lu P."/>
            <person name="Wu Y."/>
            <person name="Zhang Z."/>
            <person name="Ro D.K."/>
            <person name="Shang Y."/>
            <person name="Huang S."/>
            <person name="Yan J."/>
        </authorList>
    </citation>
    <scope>NUCLEOTIDE SEQUENCE [LARGE SCALE GENOMIC DNA]</scope>
    <source>
        <strain evidence="10">Ta-2019</strain>
    </source>
</reference>
<keyword evidence="11" id="KW-1185">Reference proteome</keyword>
<comment type="similarity">
    <text evidence="1 7">Belongs to the peptidase S8 family.</text>
</comment>
<dbReference type="Proteomes" id="UP000824469">
    <property type="component" value="Unassembled WGS sequence"/>
</dbReference>
<evidence type="ECO:0000256" key="7">
    <source>
        <dbReference type="PROSITE-ProRule" id="PRU01240"/>
    </source>
</evidence>
<evidence type="ECO:0000313" key="10">
    <source>
        <dbReference type="EMBL" id="KAH9321711.1"/>
    </source>
</evidence>
<evidence type="ECO:0000256" key="1">
    <source>
        <dbReference type="ARBA" id="ARBA00011073"/>
    </source>
</evidence>
<dbReference type="Gene3D" id="3.40.50.200">
    <property type="entry name" value="Peptidase S8/S53 domain"/>
    <property type="match status" value="1"/>
</dbReference>
<accession>A0AA38LF97</accession>
<keyword evidence="4 7" id="KW-0378">Hydrolase</keyword>
<dbReference type="CDD" id="cd04852">
    <property type="entry name" value="Peptidases_S8_3"/>
    <property type="match status" value="1"/>
</dbReference>
<feature type="non-terminal residue" evidence="10">
    <location>
        <position position="642"/>
    </location>
</feature>
<feature type="active site" description="Charge relay system" evidence="6 7">
    <location>
        <position position="137"/>
    </location>
</feature>
<name>A0AA38LF97_TAXCH</name>
<dbReference type="GO" id="GO:0004252">
    <property type="term" value="F:serine-type endopeptidase activity"/>
    <property type="evidence" value="ECO:0007669"/>
    <property type="project" value="UniProtKB-UniRule"/>
</dbReference>
<protein>
    <submittedName>
        <fullName evidence="10">Uncharacterized protein</fullName>
    </submittedName>
</protein>
<feature type="domain" description="Inhibitor I9" evidence="9">
    <location>
        <begin position="19"/>
        <end position="99"/>
    </location>
</feature>
<dbReference type="Gene3D" id="3.30.70.80">
    <property type="entry name" value="Peptidase S8 propeptide/proteinase inhibitor I9"/>
    <property type="match status" value="1"/>
</dbReference>
<evidence type="ECO:0000259" key="8">
    <source>
        <dbReference type="Pfam" id="PF00082"/>
    </source>
</evidence>
<dbReference type="Pfam" id="PF05922">
    <property type="entry name" value="Inhibitor_I9"/>
    <property type="match status" value="1"/>
</dbReference>
<dbReference type="InterPro" id="IPR000209">
    <property type="entry name" value="Peptidase_S8/S53_dom"/>
</dbReference>
<keyword evidence="5 7" id="KW-0720">Serine protease</keyword>
<comment type="caution">
    <text evidence="10">The sequence shown here is derived from an EMBL/GenBank/DDBJ whole genome shotgun (WGS) entry which is preliminary data.</text>
</comment>
<sequence length="642" mass="67080">SSSFLDSAAAASSSDALKNYIVYMGDVVHPTREATISSNHHLLAKLDTATRLKEEQDVIHHYCKSFRGFSALLTSEEAASLSDMDEVVSVFESKTWPVHTTHSWEFLGVDQINPGINSGFTGDYMRAQSDVIIGVIDTGIWPESQSFDDAGLPPVPSQFKGSCELGEEFNASNCNRKIIGARFYLKGYEASNGPLESSGGRFFRSPRDADGHGTHTASIAAGAVVKNANMLGIINGTAKGGAPGARLAIYKACWVGLCNDADLLAAFDDAAQDGVDIISIAIGRSRPSLFEDAVNIGSFHAFSKGILVSGSAGNDGLRGTIGNVAPWIFTAGASSIDRSFSSNILLGNNMTLKGEALNPFTQDDIAGLVAGSSSGALGVSHTNASFCQENTLDPTKIKGKVVVCTMSDSTDSKFLKSFFVKQGGGAGIIVVDPTGADIANQFLIPATVIGEKEAANLMAYLVSDKNPTAFIETTVTVLQVQGRPEMAVFSSLGPNVIVPDIIKPDITAPGVSILAAWSPVATIAGQSLDFSVQSGTSMSCAHVSGVAALVKAQNPTWTPAAIKSAIMTTAYVLDNTNQPILTSPTGNPAGPFSYGSGHINPAAALDPGLVYDYDVDDLVDFLCSNGVTPSQLSNLVGNKITT</sequence>
<dbReference type="InterPro" id="IPR037045">
    <property type="entry name" value="S8pro/Inhibitor_I9_sf"/>
</dbReference>
<gene>
    <name evidence="10" type="ORF">KI387_016350</name>
</gene>
<dbReference type="OMA" id="WFNLCND"/>
<dbReference type="AlphaFoldDB" id="A0AA38LF97"/>
<feature type="non-terminal residue" evidence="10">
    <location>
        <position position="1"/>
    </location>
</feature>
<dbReference type="SUPFAM" id="SSF52743">
    <property type="entry name" value="Subtilisin-like"/>
    <property type="match status" value="1"/>
</dbReference>
<dbReference type="FunFam" id="3.40.50.200:FF:000006">
    <property type="entry name" value="Subtilisin-like protease SBT1.5"/>
    <property type="match status" value="1"/>
</dbReference>
<dbReference type="Gene3D" id="3.50.30.30">
    <property type="match status" value="1"/>
</dbReference>
<dbReference type="PROSITE" id="PS51892">
    <property type="entry name" value="SUBTILASE"/>
    <property type="match status" value="1"/>
</dbReference>
<evidence type="ECO:0000313" key="11">
    <source>
        <dbReference type="Proteomes" id="UP000824469"/>
    </source>
</evidence>
<dbReference type="InterPro" id="IPR034197">
    <property type="entry name" value="Peptidases_S8_3"/>
</dbReference>
<dbReference type="PRINTS" id="PR00723">
    <property type="entry name" value="SUBTILISIN"/>
</dbReference>
<evidence type="ECO:0000256" key="4">
    <source>
        <dbReference type="ARBA" id="ARBA00022801"/>
    </source>
</evidence>
<feature type="active site" description="Charge relay system" evidence="6 7">
    <location>
        <position position="212"/>
    </location>
</feature>
<keyword evidence="3" id="KW-0732">Signal</keyword>
<feature type="domain" description="Peptidase S8/S53" evidence="8">
    <location>
        <begin position="129"/>
        <end position="583"/>
    </location>
</feature>
<evidence type="ECO:0000256" key="2">
    <source>
        <dbReference type="ARBA" id="ARBA00022670"/>
    </source>
</evidence>
<dbReference type="InterPro" id="IPR015500">
    <property type="entry name" value="Peptidase_S8_subtilisin-rel"/>
</dbReference>
<dbReference type="EMBL" id="JAHRHJ020000003">
    <property type="protein sequence ID" value="KAH9321711.1"/>
    <property type="molecule type" value="Genomic_DNA"/>
</dbReference>
<dbReference type="PANTHER" id="PTHR10795">
    <property type="entry name" value="PROPROTEIN CONVERTASE SUBTILISIN/KEXIN"/>
    <property type="match status" value="1"/>
</dbReference>
<organism evidence="10 11">
    <name type="scientific">Taxus chinensis</name>
    <name type="common">Chinese yew</name>
    <name type="synonym">Taxus wallichiana var. chinensis</name>
    <dbReference type="NCBI Taxonomy" id="29808"/>
    <lineage>
        <taxon>Eukaryota</taxon>
        <taxon>Viridiplantae</taxon>
        <taxon>Streptophyta</taxon>
        <taxon>Embryophyta</taxon>
        <taxon>Tracheophyta</taxon>
        <taxon>Spermatophyta</taxon>
        <taxon>Pinopsida</taxon>
        <taxon>Pinidae</taxon>
        <taxon>Conifers II</taxon>
        <taxon>Cupressales</taxon>
        <taxon>Taxaceae</taxon>
        <taxon>Taxus</taxon>
    </lineage>
</organism>
<evidence type="ECO:0000259" key="9">
    <source>
        <dbReference type="Pfam" id="PF05922"/>
    </source>
</evidence>
<evidence type="ECO:0000256" key="6">
    <source>
        <dbReference type="PIRSR" id="PIRSR615500-1"/>
    </source>
</evidence>
<dbReference type="Pfam" id="PF00082">
    <property type="entry name" value="Peptidase_S8"/>
    <property type="match status" value="1"/>
</dbReference>
<proteinExistence type="inferred from homology"/>
<dbReference type="InterPro" id="IPR010259">
    <property type="entry name" value="S8pro/Inhibitor_I9"/>
</dbReference>
<dbReference type="CDD" id="cd02120">
    <property type="entry name" value="PA_subtilisin_like"/>
    <property type="match status" value="1"/>
</dbReference>
<dbReference type="InterPro" id="IPR045051">
    <property type="entry name" value="SBT"/>
</dbReference>
<dbReference type="GO" id="GO:0006508">
    <property type="term" value="P:proteolysis"/>
    <property type="evidence" value="ECO:0007669"/>
    <property type="project" value="UniProtKB-KW"/>
</dbReference>
<evidence type="ECO:0000256" key="3">
    <source>
        <dbReference type="ARBA" id="ARBA00022729"/>
    </source>
</evidence>
<dbReference type="InterPro" id="IPR036852">
    <property type="entry name" value="Peptidase_S8/S53_dom_sf"/>
</dbReference>
<feature type="active site" description="Charge relay system" evidence="6 7">
    <location>
        <position position="537"/>
    </location>
</feature>
<keyword evidence="2 7" id="KW-0645">Protease</keyword>
<evidence type="ECO:0000256" key="5">
    <source>
        <dbReference type="ARBA" id="ARBA00022825"/>
    </source>
</evidence>